<dbReference type="PANTHER" id="PTHR42957:SF1">
    <property type="entry name" value="HELICASE MJ1565-RELATED"/>
    <property type="match status" value="1"/>
</dbReference>
<proteinExistence type="predicted"/>
<keyword evidence="2" id="KW-0378">Hydrolase</keyword>
<name>A0A412PIP1_9FIRM</name>
<dbReference type="GO" id="GO:0003677">
    <property type="term" value="F:DNA binding"/>
    <property type="evidence" value="ECO:0007669"/>
    <property type="project" value="UniProtKB-KW"/>
</dbReference>
<dbReference type="EMBL" id="QRWX01000001">
    <property type="protein sequence ID" value="RGT58008.1"/>
    <property type="molecule type" value="Genomic_DNA"/>
</dbReference>
<dbReference type="InterPro" id="IPR027417">
    <property type="entry name" value="P-loop_NTPase"/>
</dbReference>
<dbReference type="Pfam" id="PF05872">
    <property type="entry name" value="HerA_C"/>
    <property type="match status" value="1"/>
</dbReference>
<evidence type="ECO:0000256" key="2">
    <source>
        <dbReference type="ARBA" id="ARBA00022801"/>
    </source>
</evidence>
<evidence type="ECO:0000256" key="1">
    <source>
        <dbReference type="ARBA" id="ARBA00022741"/>
    </source>
</evidence>
<accession>A0A412PIP1</accession>
<dbReference type="RefSeq" id="WP_118764413.1">
    <property type="nucleotide sequence ID" value="NZ_CABJCF010000001.1"/>
</dbReference>
<keyword evidence="6" id="KW-0413">Isomerase</keyword>
<feature type="domain" description="AAA+ ATPase" evidence="7">
    <location>
        <begin position="177"/>
        <end position="492"/>
    </location>
</feature>
<evidence type="ECO:0000256" key="6">
    <source>
        <dbReference type="ARBA" id="ARBA00023235"/>
    </source>
</evidence>
<dbReference type="InterPro" id="IPR033186">
    <property type="entry name" value="HerA_C"/>
</dbReference>
<dbReference type="SMART" id="SM00382">
    <property type="entry name" value="AAA"/>
    <property type="match status" value="1"/>
</dbReference>
<dbReference type="Pfam" id="PF01935">
    <property type="entry name" value="DUF87"/>
    <property type="match status" value="1"/>
</dbReference>
<evidence type="ECO:0000313" key="8">
    <source>
        <dbReference type="EMBL" id="RGT58008.1"/>
    </source>
</evidence>
<dbReference type="SUPFAM" id="SSF52540">
    <property type="entry name" value="P-loop containing nucleoside triphosphate hydrolases"/>
    <property type="match status" value="1"/>
</dbReference>
<evidence type="ECO:0000259" key="7">
    <source>
        <dbReference type="SMART" id="SM00382"/>
    </source>
</evidence>
<evidence type="ECO:0000256" key="5">
    <source>
        <dbReference type="ARBA" id="ARBA00023125"/>
    </source>
</evidence>
<reference evidence="8 9" key="1">
    <citation type="submission" date="2018-08" db="EMBL/GenBank/DDBJ databases">
        <title>A genome reference for cultivated species of the human gut microbiota.</title>
        <authorList>
            <person name="Zou Y."/>
            <person name="Xue W."/>
            <person name="Luo G."/>
        </authorList>
    </citation>
    <scope>NUCLEOTIDE SEQUENCE [LARGE SCALE GENOMIC DNA]</scope>
    <source>
        <strain evidence="8 9">AF18-46</strain>
    </source>
</reference>
<dbReference type="InterPro" id="IPR002789">
    <property type="entry name" value="HerA_central"/>
</dbReference>
<dbReference type="InterPro" id="IPR003593">
    <property type="entry name" value="AAA+_ATPase"/>
</dbReference>
<dbReference type="Proteomes" id="UP000284731">
    <property type="component" value="Unassembled WGS sequence"/>
</dbReference>
<dbReference type="GO" id="GO:0005524">
    <property type="term" value="F:ATP binding"/>
    <property type="evidence" value="ECO:0007669"/>
    <property type="project" value="UniProtKB-KW"/>
</dbReference>
<dbReference type="AlphaFoldDB" id="A0A412PIP1"/>
<dbReference type="GO" id="GO:0004386">
    <property type="term" value="F:helicase activity"/>
    <property type="evidence" value="ECO:0007669"/>
    <property type="project" value="UniProtKB-KW"/>
</dbReference>
<keyword evidence="3" id="KW-0347">Helicase</keyword>
<keyword evidence="4 8" id="KW-0067">ATP-binding</keyword>
<keyword evidence="5" id="KW-0238">DNA-binding</keyword>
<dbReference type="GO" id="GO:0016787">
    <property type="term" value="F:hydrolase activity"/>
    <property type="evidence" value="ECO:0007669"/>
    <property type="project" value="UniProtKB-KW"/>
</dbReference>
<dbReference type="Gene3D" id="3.40.50.300">
    <property type="entry name" value="P-loop containing nucleotide triphosphate hydrolases"/>
    <property type="match status" value="2"/>
</dbReference>
<evidence type="ECO:0000256" key="4">
    <source>
        <dbReference type="ARBA" id="ARBA00022840"/>
    </source>
</evidence>
<comment type="caution">
    <text evidence="8">The sequence shown here is derived from an EMBL/GenBank/DDBJ whole genome shotgun (WGS) entry which is preliminary data.</text>
</comment>
<evidence type="ECO:0000256" key="3">
    <source>
        <dbReference type="ARBA" id="ARBA00022806"/>
    </source>
</evidence>
<sequence length="540" mass="61098">MRIDQFYSDIDKNNFYLGMVSQVYKDGCVIQIENLSWLQQRRINLELLVPNTINYYVIIDSIQGLFLGEVYQSKILSSQNAHHALNNDTYDNIFPELSIDIIGLLSKDDDQFSSPGFETVGLTDKVYIINNKIKRKFLWSVEIKRIDESYLTNELAPFANVSNLGNESISLHPETLFDRHLMAIGTTNSGKSTTALSILDKLILAKKKILVIDPTGEYSESFLEADIKSLTLGVDTILSPGKVSFTQWATLFETNDGTQPAVLADAIVSLRYQNSIGEDGPLVKEGQEILNVKRNLSNLSETDLDFNLSLLPAQISEEGVEADRCMKNYVKGSFQFNNKQWLVQKVEYKLRNVKLLDFFDKADGKDDLLAELEKFMKDETKSLYINTSEIGVGDGIGSMIIDLISNYIINQKVKDDIGFVIFIDEVHRYSKDAQSGGYQTGLTSIAREGRKKGIFLFLTTQNPNDVPSELLGQIGSLLIHRLTHRSELESIRNYLKESSFRQVPKLNQGEAIFTSINLLRDLHLKVDKCFRKHLNNTTKL</sequence>
<dbReference type="InterPro" id="IPR008571">
    <property type="entry name" value="HerA-like"/>
</dbReference>
<gene>
    <name evidence="8" type="ORF">DWX20_02880</name>
</gene>
<dbReference type="PANTHER" id="PTHR42957">
    <property type="entry name" value="HELICASE MJ1565-RELATED"/>
    <property type="match status" value="1"/>
</dbReference>
<organism evidence="8 9">
    <name type="scientific">Solobacterium moorei</name>
    <dbReference type="NCBI Taxonomy" id="102148"/>
    <lineage>
        <taxon>Bacteria</taxon>
        <taxon>Bacillati</taxon>
        <taxon>Bacillota</taxon>
        <taxon>Erysipelotrichia</taxon>
        <taxon>Erysipelotrichales</taxon>
        <taxon>Erysipelotrichaceae</taxon>
        <taxon>Solobacterium</taxon>
    </lineage>
</organism>
<keyword evidence="1" id="KW-0547">Nucleotide-binding</keyword>
<evidence type="ECO:0000313" key="9">
    <source>
        <dbReference type="Proteomes" id="UP000284731"/>
    </source>
</evidence>
<protein>
    <submittedName>
        <fullName evidence="8">ATP-binding protein</fullName>
    </submittedName>
</protein>